<dbReference type="Proteomes" id="UP001292094">
    <property type="component" value="Unassembled WGS sequence"/>
</dbReference>
<accession>A0AAE1TXV2</accession>
<feature type="signal peptide" evidence="5">
    <location>
        <begin position="1"/>
        <end position="16"/>
    </location>
</feature>
<dbReference type="InterPro" id="IPR029760">
    <property type="entry name" value="GPX_CS"/>
</dbReference>
<sequence>MLWARLVTLAAVGVAGQEYESSRACYHHPSAGGTIYDFHETDVYEAKNISLSDYRGKYRQLNELQASYSNLTVLAFPCNQFAKQEPAATATELMNGLKHVRPGGGFEPIFTFFRKIDVNGETAHPLFTYLKAYCPATRETFSDPDYLYYSPIQSNDIRWNWEKFLVTKSGKPYMRYDPYTKPEQIRKDIIFLLQQSE</sequence>
<organism evidence="6 7">
    <name type="scientific">Petrolisthes manimaculis</name>
    <dbReference type="NCBI Taxonomy" id="1843537"/>
    <lineage>
        <taxon>Eukaryota</taxon>
        <taxon>Metazoa</taxon>
        <taxon>Ecdysozoa</taxon>
        <taxon>Arthropoda</taxon>
        <taxon>Crustacea</taxon>
        <taxon>Multicrustacea</taxon>
        <taxon>Malacostraca</taxon>
        <taxon>Eumalacostraca</taxon>
        <taxon>Eucarida</taxon>
        <taxon>Decapoda</taxon>
        <taxon>Pleocyemata</taxon>
        <taxon>Anomura</taxon>
        <taxon>Galatheoidea</taxon>
        <taxon>Porcellanidae</taxon>
        <taxon>Petrolisthes</taxon>
    </lineage>
</organism>
<proteinExistence type="inferred from homology"/>
<evidence type="ECO:0000256" key="3">
    <source>
        <dbReference type="ARBA" id="ARBA00023002"/>
    </source>
</evidence>
<dbReference type="PANTHER" id="PTHR11592">
    <property type="entry name" value="GLUTATHIONE PEROXIDASE"/>
    <property type="match status" value="1"/>
</dbReference>
<dbReference type="PANTHER" id="PTHR11592:SF81">
    <property type="entry name" value="GLUTATHIONE PEROXIDASE"/>
    <property type="match status" value="1"/>
</dbReference>
<dbReference type="PROSITE" id="PS51355">
    <property type="entry name" value="GLUTATHIONE_PEROXID_3"/>
    <property type="match status" value="1"/>
</dbReference>
<dbReference type="InterPro" id="IPR000889">
    <property type="entry name" value="Glutathione_peroxidase"/>
</dbReference>
<evidence type="ECO:0000256" key="4">
    <source>
        <dbReference type="RuleBase" id="RU000499"/>
    </source>
</evidence>
<dbReference type="PROSITE" id="PS00763">
    <property type="entry name" value="GLUTATHIONE_PEROXID_2"/>
    <property type="match status" value="1"/>
</dbReference>
<protein>
    <recommendedName>
        <fullName evidence="4">Glutathione peroxidase</fullName>
    </recommendedName>
</protein>
<keyword evidence="2 4" id="KW-0575">Peroxidase</keyword>
<feature type="chain" id="PRO_5042256786" description="Glutathione peroxidase" evidence="5">
    <location>
        <begin position="17"/>
        <end position="197"/>
    </location>
</feature>
<evidence type="ECO:0000256" key="5">
    <source>
        <dbReference type="SAM" id="SignalP"/>
    </source>
</evidence>
<dbReference type="Gene3D" id="3.40.30.10">
    <property type="entry name" value="Glutaredoxin"/>
    <property type="match status" value="1"/>
</dbReference>
<comment type="similarity">
    <text evidence="1 4">Belongs to the glutathione peroxidase family.</text>
</comment>
<keyword evidence="3 4" id="KW-0560">Oxidoreductase</keyword>
<evidence type="ECO:0000256" key="2">
    <source>
        <dbReference type="ARBA" id="ARBA00022559"/>
    </source>
</evidence>
<name>A0AAE1TXV2_9EUCA</name>
<evidence type="ECO:0000313" key="6">
    <source>
        <dbReference type="EMBL" id="KAK4299060.1"/>
    </source>
</evidence>
<dbReference type="EMBL" id="JAWZYT010003307">
    <property type="protein sequence ID" value="KAK4299060.1"/>
    <property type="molecule type" value="Genomic_DNA"/>
</dbReference>
<dbReference type="GO" id="GO:0004602">
    <property type="term" value="F:glutathione peroxidase activity"/>
    <property type="evidence" value="ECO:0007669"/>
    <property type="project" value="TreeGrafter"/>
</dbReference>
<dbReference type="AlphaFoldDB" id="A0AAE1TXV2"/>
<dbReference type="PIRSF" id="PIRSF000303">
    <property type="entry name" value="Glutathion_perox"/>
    <property type="match status" value="1"/>
</dbReference>
<dbReference type="Pfam" id="PF00255">
    <property type="entry name" value="GSHPx"/>
    <property type="match status" value="1"/>
</dbReference>
<dbReference type="PRINTS" id="PR01011">
    <property type="entry name" value="GLUTPROXDASE"/>
</dbReference>
<keyword evidence="7" id="KW-1185">Reference proteome</keyword>
<reference evidence="6" key="1">
    <citation type="submission" date="2023-11" db="EMBL/GenBank/DDBJ databases">
        <title>Genome assemblies of two species of porcelain crab, Petrolisthes cinctipes and Petrolisthes manimaculis (Anomura: Porcellanidae).</title>
        <authorList>
            <person name="Angst P."/>
        </authorList>
    </citation>
    <scope>NUCLEOTIDE SEQUENCE</scope>
    <source>
        <strain evidence="6">PB745_02</strain>
        <tissue evidence="6">Gill</tissue>
    </source>
</reference>
<evidence type="ECO:0000313" key="7">
    <source>
        <dbReference type="Proteomes" id="UP001292094"/>
    </source>
</evidence>
<dbReference type="SUPFAM" id="SSF52833">
    <property type="entry name" value="Thioredoxin-like"/>
    <property type="match status" value="1"/>
</dbReference>
<comment type="caution">
    <text evidence="6">The sequence shown here is derived from an EMBL/GenBank/DDBJ whole genome shotgun (WGS) entry which is preliminary data.</text>
</comment>
<gene>
    <name evidence="6" type="ORF">Pmani_028650</name>
</gene>
<keyword evidence="5" id="KW-0732">Signal</keyword>
<evidence type="ECO:0000256" key="1">
    <source>
        <dbReference type="ARBA" id="ARBA00006926"/>
    </source>
</evidence>
<dbReference type="GO" id="GO:0006979">
    <property type="term" value="P:response to oxidative stress"/>
    <property type="evidence" value="ECO:0007669"/>
    <property type="project" value="InterPro"/>
</dbReference>
<dbReference type="InterPro" id="IPR036249">
    <property type="entry name" value="Thioredoxin-like_sf"/>
</dbReference>